<dbReference type="EMBL" id="QYUR01000002">
    <property type="protein sequence ID" value="RJG12384.1"/>
    <property type="molecule type" value="Genomic_DNA"/>
</dbReference>
<dbReference type="OrthoDB" id="8558741at2"/>
<evidence type="ECO:0000313" key="4">
    <source>
        <dbReference type="Proteomes" id="UP000284021"/>
    </source>
</evidence>
<keyword evidence="4" id="KW-1185">Reference proteome</keyword>
<sequence>MRAERGWLLPLWLLLIAVSGCEGEGHPTLLGTLEWDRVSLPAEASETILAWHTAEGDRVQAGQLLLELDPRRQDARIAQAQGEVAQAQARLSELSNGARLETIDAAQAVLRRDRAVLTAAEQDFSRIEKLYKRSLVAIAELDKARASRDQARAELANASAQLRELKSGSRVEQIEQAAAALEAAQGNLAQLQVGRQHLSVRAPRAGRVDSLPFKPGDQPPQGAAVVSLLVGEAPYARVFVPASQRSALHIGEPLRVKVEGIAEPFAAKVRSISSEASFTPYFALTGDDASRLVYRAELLLEGEAARQLPAGLPLSAERIVDEHQ</sequence>
<protein>
    <submittedName>
        <fullName evidence="3">HlyD family efflux transporter periplasmic adaptor subunit</fullName>
    </submittedName>
</protein>
<dbReference type="RefSeq" id="WP_119952714.1">
    <property type="nucleotide sequence ID" value="NZ_QYUR01000002.1"/>
</dbReference>
<keyword evidence="1" id="KW-0175">Coiled coil</keyword>
<dbReference type="AlphaFoldDB" id="A0A418XIT8"/>
<evidence type="ECO:0000256" key="1">
    <source>
        <dbReference type="SAM" id="Coils"/>
    </source>
</evidence>
<dbReference type="PROSITE" id="PS51257">
    <property type="entry name" value="PROKAR_LIPOPROTEIN"/>
    <property type="match status" value="1"/>
</dbReference>
<dbReference type="SUPFAM" id="SSF111369">
    <property type="entry name" value="HlyD-like secretion proteins"/>
    <property type="match status" value="2"/>
</dbReference>
<dbReference type="Gene3D" id="1.10.287.470">
    <property type="entry name" value="Helix hairpin bin"/>
    <property type="match status" value="2"/>
</dbReference>
<evidence type="ECO:0000313" key="3">
    <source>
        <dbReference type="EMBL" id="RJG12384.1"/>
    </source>
</evidence>
<reference evidence="3 4" key="1">
    <citation type="submission" date="2018-09" db="EMBL/GenBank/DDBJ databases">
        <authorList>
            <person name="Zhu H."/>
        </authorList>
    </citation>
    <scope>NUCLEOTIDE SEQUENCE [LARGE SCALE GENOMIC DNA]</scope>
    <source>
        <strain evidence="3 4">K1S02-6</strain>
    </source>
</reference>
<dbReference type="Proteomes" id="UP000284021">
    <property type="component" value="Unassembled WGS sequence"/>
</dbReference>
<organism evidence="3 4">
    <name type="scientific">Pseudomonas cavernicola</name>
    <dbReference type="NCBI Taxonomy" id="2320866"/>
    <lineage>
        <taxon>Bacteria</taxon>
        <taxon>Pseudomonadati</taxon>
        <taxon>Pseudomonadota</taxon>
        <taxon>Gammaproteobacteria</taxon>
        <taxon>Pseudomonadales</taxon>
        <taxon>Pseudomonadaceae</taxon>
        <taxon>Pseudomonas</taxon>
    </lineage>
</organism>
<proteinExistence type="predicted"/>
<feature type="coiled-coil region" evidence="1">
    <location>
        <begin position="141"/>
        <end position="194"/>
    </location>
</feature>
<dbReference type="Pfam" id="PF25881">
    <property type="entry name" value="HH_YBHG"/>
    <property type="match status" value="1"/>
</dbReference>
<evidence type="ECO:0000259" key="2">
    <source>
        <dbReference type="Pfam" id="PF25881"/>
    </source>
</evidence>
<feature type="domain" description="YbhG-like alpha-helical hairpin" evidence="2">
    <location>
        <begin position="70"/>
        <end position="193"/>
    </location>
</feature>
<dbReference type="PANTHER" id="PTHR30438:SF2">
    <property type="entry name" value="MEMBRANE PROTEIN"/>
    <property type="match status" value="1"/>
</dbReference>
<gene>
    <name evidence="3" type="ORF">D3879_03565</name>
</gene>
<dbReference type="PANTHER" id="PTHR30438">
    <property type="entry name" value="36 KDA ANTIGEN-RELATED"/>
    <property type="match status" value="1"/>
</dbReference>
<dbReference type="Gene3D" id="2.40.50.100">
    <property type="match status" value="1"/>
</dbReference>
<accession>A0A418XIT8</accession>
<comment type="caution">
    <text evidence="3">The sequence shown here is derived from an EMBL/GenBank/DDBJ whole genome shotgun (WGS) entry which is preliminary data.</text>
</comment>
<dbReference type="GO" id="GO:0005886">
    <property type="term" value="C:plasma membrane"/>
    <property type="evidence" value="ECO:0007669"/>
    <property type="project" value="TreeGrafter"/>
</dbReference>
<dbReference type="InterPro" id="IPR059052">
    <property type="entry name" value="HH_YbhG-like"/>
</dbReference>
<name>A0A418XIT8_9PSED</name>